<dbReference type="Proteomes" id="UP000006787">
    <property type="component" value="Unassembled WGS sequence"/>
</dbReference>
<protein>
    <recommendedName>
        <fullName evidence="2">WxL domain-containing protein</fullName>
    </recommendedName>
</protein>
<dbReference type="RefSeq" id="WP_003135585.1">
    <property type="nucleotide sequence ID" value="NZ_AMQS01000013.1"/>
</dbReference>
<organism evidence="3 4">
    <name type="scientific">Lactococcus garvieae DCC43</name>
    <dbReference type="NCBI Taxonomy" id="1231377"/>
    <lineage>
        <taxon>Bacteria</taxon>
        <taxon>Bacillati</taxon>
        <taxon>Bacillota</taxon>
        <taxon>Bacilli</taxon>
        <taxon>Lactobacillales</taxon>
        <taxon>Streptococcaceae</taxon>
        <taxon>Lactococcus</taxon>
    </lineage>
</organism>
<evidence type="ECO:0000313" key="3">
    <source>
        <dbReference type="EMBL" id="EKF51523.1"/>
    </source>
</evidence>
<proteinExistence type="predicted"/>
<dbReference type="eggNOG" id="ENOG50318NI">
    <property type="taxonomic scope" value="Bacteria"/>
</dbReference>
<evidence type="ECO:0000259" key="2">
    <source>
        <dbReference type="Pfam" id="PF13731"/>
    </source>
</evidence>
<dbReference type="InterPro" id="IPR027994">
    <property type="entry name" value="WxL_dom"/>
</dbReference>
<feature type="region of interest" description="Disordered" evidence="1">
    <location>
        <begin position="18"/>
        <end position="46"/>
    </location>
</feature>
<comment type="caution">
    <text evidence="3">The sequence shown here is derived from an EMBL/GenBank/DDBJ whole genome shotgun (WGS) entry which is preliminary data.</text>
</comment>
<evidence type="ECO:0000256" key="1">
    <source>
        <dbReference type="SAM" id="MobiDB-lite"/>
    </source>
</evidence>
<dbReference type="PATRIC" id="fig|1231377.3.peg.1108"/>
<dbReference type="Pfam" id="PF13731">
    <property type="entry name" value="WxL"/>
    <property type="match status" value="1"/>
</dbReference>
<sequence>MDYNSKAGIAYLPFSGVTPPVNPESPNTSVDPINPDGTKPNQGTGGELSIDFASSLDFGMNEISNKNQVYFAQAQKYYKSSLITPNFIQVTDNRGTLKGWTLKVYEKVQLRAQKAPKYEELKGASMSFLKPTLVTNGDTKSPKAYEVMDLIPGVETLIAQADSGEGGGTWLVRWGSKKELFKKELLAGEENIERYFTSAVSLYVPGSTPKEAADYRTNLTWILSELPDNQ</sequence>
<accession>K2NVH8</accession>
<dbReference type="EMBL" id="AMQS01000013">
    <property type="protein sequence ID" value="EKF51523.1"/>
    <property type="molecule type" value="Genomic_DNA"/>
</dbReference>
<feature type="domain" description="WxL" evidence="2">
    <location>
        <begin position="3"/>
        <end position="227"/>
    </location>
</feature>
<evidence type="ECO:0000313" key="4">
    <source>
        <dbReference type="Proteomes" id="UP000006787"/>
    </source>
</evidence>
<reference evidence="3 4" key="1">
    <citation type="journal article" date="2012" name="J. Bacteriol.">
        <title>Genome Sequence of the Bacteriocin-Producing Strain Lactococcus garvieae DCC43.</title>
        <authorList>
            <person name="Gabrielsen C."/>
            <person name="Brede D.A."/>
            <person name="Hernandez P.E."/>
            <person name="Nes I.F."/>
            <person name="Diep D.B."/>
        </authorList>
    </citation>
    <scope>NUCLEOTIDE SEQUENCE [LARGE SCALE GENOMIC DNA]</scope>
    <source>
        <strain evidence="3 4">DCC43</strain>
    </source>
</reference>
<name>K2NVH8_9LACT</name>
<dbReference type="AlphaFoldDB" id="K2NVH8"/>
<gene>
    <name evidence="3" type="ORF">C426_1110</name>
</gene>